<keyword evidence="3" id="KW-1185">Reference proteome</keyword>
<feature type="transmembrane region" description="Helical" evidence="1">
    <location>
        <begin position="34"/>
        <end position="56"/>
    </location>
</feature>
<organism evidence="2 3">
    <name type="scientific">Evansella tamaricis</name>
    <dbReference type="NCBI Taxonomy" id="2069301"/>
    <lineage>
        <taxon>Bacteria</taxon>
        <taxon>Bacillati</taxon>
        <taxon>Bacillota</taxon>
        <taxon>Bacilli</taxon>
        <taxon>Bacillales</taxon>
        <taxon>Bacillaceae</taxon>
        <taxon>Evansella</taxon>
    </lineage>
</organism>
<reference evidence="2 3" key="1">
    <citation type="submission" date="2021-06" db="EMBL/GenBank/DDBJ databases">
        <title>Bacillus sp. RD4P76, an endophyte from a halophyte.</title>
        <authorList>
            <person name="Sun J.-Q."/>
        </authorList>
    </citation>
    <scope>NUCLEOTIDE SEQUENCE [LARGE SCALE GENOMIC DNA]</scope>
    <source>
        <strain evidence="2 3">CGMCC 1.15917</strain>
    </source>
</reference>
<dbReference type="RefSeq" id="WP_217066978.1">
    <property type="nucleotide sequence ID" value="NZ_JAHQCS010000110.1"/>
</dbReference>
<accession>A0ABS6JGP9</accession>
<keyword evidence="1" id="KW-0812">Transmembrane</keyword>
<protein>
    <submittedName>
        <fullName evidence="2">Uncharacterized protein</fullName>
    </submittedName>
</protein>
<gene>
    <name evidence="2" type="ORF">KS419_13830</name>
</gene>
<evidence type="ECO:0000313" key="3">
    <source>
        <dbReference type="Proteomes" id="UP000784880"/>
    </source>
</evidence>
<feature type="transmembrane region" description="Helical" evidence="1">
    <location>
        <begin position="6"/>
        <end position="27"/>
    </location>
</feature>
<evidence type="ECO:0000256" key="1">
    <source>
        <dbReference type="SAM" id="Phobius"/>
    </source>
</evidence>
<sequence length="57" mass="6774">MSFLQMLILMVIGIIFTVFLFTIGIKYKKKWLKWVAIVPFVVSTFPLLYLFLLFGFH</sequence>
<dbReference type="EMBL" id="JAHQCS010000110">
    <property type="protein sequence ID" value="MBU9712806.1"/>
    <property type="molecule type" value="Genomic_DNA"/>
</dbReference>
<keyword evidence="1" id="KW-1133">Transmembrane helix</keyword>
<proteinExistence type="predicted"/>
<evidence type="ECO:0000313" key="2">
    <source>
        <dbReference type="EMBL" id="MBU9712806.1"/>
    </source>
</evidence>
<comment type="caution">
    <text evidence="2">The sequence shown here is derived from an EMBL/GenBank/DDBJ whole genome shotgun (WGS) entry which is preliminary data.</text>
</comment>
<name>A0ABS6JGP9_9BACI</name>
<keyword evidence="1" id="KW-0472">Membrane</keyword>
<dbReference type="Proteomes" id="UP000784880">
    <property type="component" value="Unassembled WGS sequence"/>
</dbReference>